<dbReference type="SMART" id="SM00347">
    <property type="entry name" value="HTH_MARR"/>
    <property type="match status" value="1"/>
</dbReference>
<dbReference type="InterPro" id="IPR039422">
    <property type="entry name" value="MarR/SlyA-like"/>
</dbReference>
<sequence>MSDSNQLIQALSNLMKLGAFKDLKIFVEGEVALLFLVYQSEEKMMSPKDIAANLGISKGRVTALINSLSEKELIDIAISLEDRRSFNIMLTPLGLDYLKPKIQKAEAYFSVVSQLLGKEKTDVLVSIINEITTVMEGVTI</sequence>
<dbReference type="InterPro" id="IPR036390">
    <property type="entry name" value="WH_DNA-bd_sf"/>
</dbReference>
<dbReference type="InterPro" id="IPR036388">
    <property type="entry name" value="WH-like_DNA-bd_sf"/>
</dbReference>
<dbReference type="GO" id="GO:0006950">
    <property type="term" value="P:response to stress"/>
    <property type="evidence" value="ECO:0007669"/>
    <property type="project" value="TreeGrafter"/>
</dbReference>
<evidence type="ECO:0000313" key="2">
    <source>
        <dbReference type="EMBL" id="HIT49809.1"/>
    </source>
</evidence>
<accession>A0A9D1GQ67</accession>
<dbReference type="Gene3D" id="1.10.10.10">
    <property type="entry name" value="Winged helix-like DNA-binding domain superfamily/Winged helix DNA-binding domain"/>
    <property type="match status" value="1"/>
</dbReference>
<comment type="caution">
    <text evidence="2">The sequence shown here is derived from an EMBL/GenBank/DDBJ whole genome shotgun (WGS) entry which is preliminary data.</text>
</comment>
<dbReference type="EMBL" id="DVLF01000070">
    <property type="protein sequence ID" value="HIT49809.1"/>
    <property type="molecule type" value="Genomic_DNA"/>
</dbReference>
<protein>
    <submittedName>
        <fullName evidence="2">Winged helix-turn-helix transcriptional regulator</fullName>
    </submittedName>
</protein>
<dbReference type="InterPro" id="IPR000835">
    <property type="entry name" value="HTH_MarR-typ"/>
</dbReference>
<dbReference type="SUPFAM" id="SSF46785">
    <property type="entry name" value="Winged helix' DNA-binding domain"/>
    <property type="match status" value="1"/>
</dbReference>
<reference evidence="2" key="1">
    <citation type="submission" date="2020-10" db="EMBL/GenBank/DDBJ databases">
        <authorList>
            <person name="Gilroy R."/>
        </authorList>
    </citation>
    <scope>NUCLEOTIDE SEQUENCE</scope>
    <source>
        <strain evidence="2">ChiW17-6978</strain>
    </source>
</reference>
<feature type="domain" description="HTH marR-type" evidence="1">
    <location>
        <begin position="1"/>
        <end position="133"/>
    </location>
</feature>
<dbReference type="GO" id="GO:0003700">
    <property type="term" value="F:DNA-binding transcription factor activity"/>
    <property type="evidence" value="ECO:0007669"/>
    <property type="project" value="InterPro"/>
</dbReference>
<reference evidence="2" key="2">
    <citation type="journal article" date="2021" name="PeerJ">
        <title>Extensive microbial diversity within the chicken gut microbiome revealed by metagenomics and culture.</title>
        <authorList>
            <person name="Gilroy R."/>
            <person name="Ravi A."/>
            <person name="Getino M."/>
            <person name="Pursley I."/>
            <person name="Horton D.L."/>
            <person name="Alikhan N.F."/>
            <person name="Baker D."/>
            <person name="Gharbi K."/>
            <person name="Hall N."/>
            <person name="Watson M."/>
            <person name="Adriaenssens E.M."/>
            <person name="Foster-Nyarko E."/>
            <person name="Jarju S."/>
            <person name="Secka A."/>
            <person name="Antonio M."/>
            <person name="Oren A."/>
            <person name="Chaudhuri R.R."/>
            <person name="La Ragione R."/>
            <person name="Hildebrand F."/>
            <person name="Pallen M.J."/>
        </authorList>
    </citation>
    <scope>NUCLEOTIDE SEQUENCE</scope>
    <source>
        <strain evidence="2">ChiW17-6978</strain>
    </source>
</reference>
<dbReference type="AlphaFoldDB" id="A0A9D1GQ67"/>
<dbReference type="Proteomes" id="UP000886758">
    <property type="component" value="Unassembled WGS sequence"/>
</dbReference>
<dbReference type="PROSITE" id="PS50995">
    <property type="entry name" value="HTH_MARR_2"/>
    <property type="match status" value="1"/>
</dbReference>
<evidence type="ECO:0000259" key="1">
    <source>
        <dbReference type="PROSITE" id="PS50995"/>
    </source>
</evidence>
<dbReference type="PANTHER" id="PTHR33164">
    <property type="entry name" value="TRANSCRIPTIONAL REGULATOR, MARR FAMILY"/>
    <property type="match status" value="1"/>
</dbReference>
<dbReference type="Pfam" id="PF12802">
    <property type="entry name" value="MarR_2"/>
    <property type="match status" value="1"/>
</dbReference>
<proteinExistence type="predicted"/>
<evidence type="ECO:0000313" key="3">
    <source>
        <dbReference type="Proteomes" id="UP000886758"/>
    </source>
</evidence>
<gene>
    <name evidence="2" type="ORF">IAD46_02160</name>
</gene>
<organism evidence="2 3">
    <name type="scientific">Candidatus Pelethenecus faecipullorum</name>
    <dbReference type="NCBI Taxonomy" id="2840900"/>
    <lineage>
        <taxon>Bacteria</taxon>
        <taxon>Bacillati</taxon>
        <taxon>Mycoplasmatota</taxon>
        <taxon>Mollicutes</taxon>
        <taxon>Candidatus Pelethenecus</taxon>
    </lineage>
</organism>
<dbReference type="PANTHER" id="PTHR33164:SF102">
    <property type="entry name" value="TRANSCRIPTIONAL REGULATORY PROTEIN"/>
    <property type="match status" value="1"/>
</dbReference>
<name>A0A9D1GQ67_9MOLU</name>